<comment type="caution">
    <text evidence="2">The sequence shown here is derived from an EMBL/GenBank/DDBJ whole genome shotgun (WGS) entry which is preliminary data.</text>
</comment>
<proteinExistence type="predicted"/>
<sequence>MLLHLAAKITQDRPGRVQYLVNANNTANHPNLARLQRWKACVRWWWEVRCRVTSSSARGRFYLELNPKASVKTRLCGVGSAQCYKLFIEKGRRAGHQSANSRQLRRGANGERFRTRV</sequence>
<evidence type="ECO:0000313" key="2">
    <source>
        <dbReference type="EMBL" id="GIX67432.1"/>
    </source>
</evidence>
<dbReference type="EMBL" id="BPLR01001877">
    <property type="protein sequence ID" value="GIX67432.1"/>
    <property type="molecule type" value="Genomic_DNA"/>
</dbReference>
<evidence type="ECO:0000313" key="3">
    <source>
        <dbReference type="Proteomes" id="UP001054945"/>
    </source>
</evidence>
<protein>
    <submittedName>
        <fullName evidence="2">Uncharacterized protein</fullName>
    </submittedName>
</protein>
<gene>
    <name evidence="2" type="ORF">CEXT_522301</name>
</gene>
<keyword evidence="3" id="KW-1185">Reference proteome</keyword>
<dbReference type="AlphaFoldDB" id="A0AAV4M4P5"/>
<name>A0AAV4M4P5_CAEEX</name>
<feature type="compositionally biased region" description="Basic and acidic residues" evidence="1">
    <location>
        <begin position="108"/>
        <end position="117"/>
    </location>
</feature>
<organism evidence="2 3">
    <name type="scientific">Caerostris extrusa</name>
    <name type="common">Bark spider</name>
    <name type="synonym">Caerostris bankana</name>
    <dbReference type="NCBI Taxonomy" id="172846"/>
    <lineage>
        <taxon>Eukaryota</taxon>
        <taxon>Metazoa</taxon>
        <taxon>Ecdysozoa</taxon>
        <taxon>Arthropoda</taxon>
        <taxon>Chelicerata</taxon>
        <taxon>Arachnida</taxon>
        <taxon>Araneae</taxon>
        <taxon>Araneomorphae</taxon>
        <taxon>Entelegynae</taxon>
        <taxon>Araneoidea</taxon>
        <taxon>Araneidae</taxon>
        <taxon>Caerostris</taxon>
    </lineage>
</organism>
<dbReference type="Proteomes" id="UP001054945">
    <property type="component" value="Unassembled WGS sequence"/>
</dbReference>
<accession>A0AAV4M4P5</accession>
<evidence type="ECO:0000256" key="1">
    <source>
        <dbReference type="SAM" id="MobiDB-lite"/>
    </source>
</evidence>
<feature type="region of interest" description="Disordered" evidence="1">
    <location>
        <begin position="92"/>
        <end position="117"/>
    </location>
</feature>
<reference evidence="2 3" key="1">
    <citation type="submission" date="2021-06" db="EMBL/GenBank/DDBJ databases">
        <title>Caerostris extrusa draft genome.</title>
        <authorList>
            <person name="Kono N."/>
            <person name="Arakawa K."/>
        </authorList>
    </citation>
    <scope>NUCLEOTIDE SEQUENCE [LARGE SCALE GENOMIC DNA]</scope>
</reference>